<dbReference type="InterPro" id="IPR015854">
    <property type="entry name" value="ABC_transpr_LolD-like"/>
</dbReference>
<evidence type="ECO:0000256" key="1">
    <source>
        <dbReference type="ARBA" id="ARBA00005417"/>
    </source>
</evidence>
<keyword evidence="4 6" id="KW-0067">ATP-binding</keyword>
<name>A0ABV6V9P1_9ACTN</name>
<dbReference type="EMBL" id="JBHEZY010000003">
    <property type="protein sequence ID" value="MFC1431275.1"/>
    <property type="molecule type" value="Genomic_DNA"/>
</dbReference>
<comment type="caution">
    <text evidence="6">The sequence shown here is derived from an EMBL/GenBank/DDBJ whole genome shotgun (WGS) entry which is preliminary data.</text>
</comment>
<evidence type="ECO:0000256" key="3">
    <source>
        <dbReference type="ARBA" id="ARBA00022741"/>
    </source>
</evidence>
<dbReference type="InterPro" id="IPR003439">
    <property type="entry name" value="ABC_transporter-like_ATP-bd"/>
</dbReference>
<gene>
    <name evidence="7" type="ORF">ACEZDB_11515</name>
    <name evidence="6" type="ORF">ACEZDG_13785</name>
</gene>
<dbReference type="Proteomes" id="UP001592582">
    <property type="component" value="Unassembled WGS sequence"/>
</dbReference>
<evidence type="ECO:0000259" key="5">
    <source>
        <dbReference type="PROSITE" id="PS50893"/>
    </source>
</evidence>
<dbReference type="Gene3D" id="3.40.50.300">
    <property type="entry name" value="P-loop containing nucleotide triphosphate hydrolases"/>
    <property type="match status" value="1"/>
</dbReference>
<evidence type="ECO:0000256" key="2">
    <source>
        <dbReference type="ARBA" id="ARBA00022448"/>
    </source>
</evidence>
<dbReference type="RefSeq" id="WP_380507802.1">
    <property type="nucleotide sequence ID" value="NZ_JBHEZX010000005.1"/>
</dbReference>
<accession>A0ABV6V9P1</accession>
<reference evidence="8 9" key="1">
    <citation type="submission" date="2024-09" db="EMBL/GenBank/DDBJ databases">
        <authorList>
            <person name="Lee S.D."/>
        </authorList>
    </citation>
    <scope>NUCLEOTIDE SEQUENCE [LARGE SCALE GENOMIC DNA]</scope>
    <source>
        <strain evidence="6 9">N1-1</strain>
        <strain evidence="7 8">N1-3</strain>
    </source>
</reference>
<keyword evidence="3" id="KW-0547">Nucleotide-binding</keyword>
<dbReference type="Pfam" id="PF00005">
    <property type="entry name" value="ABC_tran"/>
    <property type="match status" value="1"/>
</dbReference>
<comment type="similarity">
    <text evidence="1">Belongs to the ABC transporter superfamily.</text>
</comment>
<dbReference type="PROSITE" id="PS50893">
    <property type="entry name" value="ABC_TRANSPORTER_2"/>
    <property type="match status" value="1"/>
</dbReference>
<dbReference type="EMBL" id="JBHEZX010000005">
    <property type="protein sequence ID" value="MFC1410338.1"/>
    <property type="molecule type" value="Genomic_DNA"/>
</dbReference>
<proteinExistence type="inferred from homology"/>
<organism evidence="6 9">
    <name type="scientific">Streptacidiphilus alkalitolerans</name>
    <dbReference type="NCBI Taxonomy" id="3342712"/>
    <lineage>
        <taxon>Bacteria</taxon>
        <taxon>Bacillati</taxon>
        <taxon>Actinomycetota</taxon>
        <taxon>Actinomycetes</taxon>
        <taxon>Kitasatosporales</taxon>
        <taxon>Streptomycetaceae</taxon>
        <taxon>Streptacidiphilus</taxon>
    </lineage>
</organism>
<dbReference type="InterPro" id="IPR027417">
    <property type="entry name" value="P-loop_NTPase"/>
</dbReference>
<dbReference type="SUPFAM" id="SSF52540">
    <property type="entry name" value="P-loop containing nucleoside triphosphate hydrolases"/>
    <property type="match status" value="1"/>
</dbReference>
<dbReference type="SMART" id="SM00382">
    <property type="entry name" value="AAA"/>
    <property type="match status" value="1"/>
</dbReference>
<evidence type="ECO:0000313" key="9">
    <source>
        <dbReference type="Proteomes" id="UP001592582"/>
    </source>
</evidence>
<keyword evidence="2" id="KW-0813">Transport</keyword>
<dbReference type="GO" id="GO:0005524">
    <property type="term" value="F:ATP binding"/>
    <property type="evidence" value="ECO:0007669"/>
    <property type="project" value="UniProtKB-KW"/>
</dbReference>
<dbReference type="PANTHER" id="PTHR24220">
    <property type="entry name" value="IMPORT ATP-BINDING PROTEIN"/>
    <property type="match status" value="1"/>
</dbReference>
<dbReference type="Proteomes" id="UP001592530">
    <property type="component" value="Unassembled WGS sequence"/>
</dbReference>
<feature type="domain" description="ABC transporter" evidence="5">
    <location>
        <begin position="6"/>
        <end position="232"/>
    </location>
</feature>
<keyword evidence="9" id="KW-1185">Reference proteome</keyword>
<evidence type="ECO:0000313" key="7">
    <source>
        <dbReference type="EMBL" id="MFC1431275.1"/>
    </source>
</evidence>
<protein>
    <submittedName>
        <fullName evidence="6">ABC transporter ATP-binding protein</fullName>
    </submittedName>
</protein>
<evidence type="ECO:0000313" key="6">
    <source>
        <dbReference type="EMBL" id="MFC1410338.1"/>
    </source>
</evidence>
<dbReference type="InterPro" id="IPR003593">
    <property type="entry name" value="AAA+_ATPase"/>
</dbReference>
<dbReference type="InterPro" id="IPR017911">
    <property type="entry name" value="MacB-like_ATP-bd"/>
</dbReference>
<dbReference type="CDD" id="cd03255">
    <property type="entry name" value="ABC_MJ0796_LolCDE_FtsE"/>
    <property type="match status" value="1"/>
</dbReference>
<evidence type="ECO:0000256" key="4">
    <source>
        <dbReference type="ARBA" id="ARBA00022840"/>
    </source>
</evidence>
<dbReference type="PANTHER" id="PTHR24220:SF689">
    <property type="entry name" value="LIPOPROTEIN-RELEASING SYSTEM ATP-BINDING PROTEIN LOLD"/>
    <property type="match status" value="1"/>
</dbReference>
<sequence length="235" mass="24642">MNAAALHAERLHKSIVLASGERLPLVRGVSLSLAAGESAAVVGRSGSGKSTLLALLGLLSPADSGALRLGGRDTARLSDRQLSEVRGREIGFVFQNYSLLPHLTAAENVAMPLTQGRRLGRAEIRRRTAAALAEVGLADRADSRPRQLSGGEQQRTAIARALAGSPSVVLADEPTGALDVGTAEQVLTVLLESARSRGAALLVVTHDLAVAERMDRVLRLDRGALVEERQEAPCG</sequence>
<evidence type="ECO:0000313" key="8">
    <source>
        <dbReference type="Proteomes" id="UP001592530"/>
    </source>
</evidence>